<feature type="domain" description="Homeobox" evidence="3">
    <location>
        <begin position="69"/>
        <end position="84"/>
    </location>
</feature>
<keyword evidence="5" id="KW-1185">Reference proteome</keyword>
<feature type="region of interest" description="Disordered" evidence="2">
    <location>
        <begin position="84"/>
        <end position="109"/>
    </location>
</feature>
<proteinExistence type="predicted"/>
<accession>A0A672K860</accession>
<organism evidence="4 5">
    <name type="scientific">Sinocyclocheilus grahami</name>
    <name type="common">Dianchi golden-line fish</name>
    <name type="synonym">Barbus grahami</name>
    <dbReference type="NCBI Taxonomy" id="75366"/>
    <lineage>
        <taxon>Eukaryota</taxon>
        <taxon>Metazoa</taxon>
        <taxon>Chordata</taxon>
        <taxon>Craniata</taxon>
        <taxon>Vertebrata</taxon>
        <taxon>Euteleostomi</taxon>
        <taxon>Actinopterygii</taxon>
        <taxon>Neopterygii</taxon>
        <taxon>Teleostei</taxon>
        <taxon>Ostariophysi</taxon>
        <taxon>Cypriniformes</taxon>
        <taxon>Cyprinidae</taxon>
        <taxon>Cyprininae</taxon>
        <taxon>Sinocyclocheilus</taxon>
    </lineage>
</organism>
<dbReference type="InterPro" id="IPR009057">
    <property type="entry name" value="Homeodomain-like_sf"/>
</dbReference>
<evidence type="ECO:0000256" key="1">
    <source>
        <dbReference type="PROSITE-ProRule" id="PRU00108"/>
    </source>
</evidence>
<reference evidence="4" key="2">
    <citation type="submission" date="2025-09" db="UniProtKB">
        <authorList>
            <consortium name="Ensembl"/>
        </authorList>
    </citation>
    <scope>IDENTIFICATION</scope>
</reference>
<dbReference type="PROSITE" id="PS50071">
    <property type="entry name" value="HOMEOBOX_2"/>
    <property type="match status" value="1"/>
</dbReference>
<keyword evidence="1" id="KW-0238">DNA-binding</keyword>
<keyword evidence="1" id="KW-0371">Homeobox</keyword>
<evidence type="ECO:0000256" key="2">
    <source>
        <dbReference type="SAM" id="MobiDB-lite"/>
    </source>
</evidence>
<evidence type="ECO:0000313" key="5">
    <source>
        <dbReference type="Proteomes" id="UP000472262"/>
    </source>
</evidence>
<protein>
    <recommendedName>
        <fullName evidence="3">Homeobox domain-containing protein</fullName>
    </recommendedName>
</protein>
<dbReference type="Ensembl" id="ENSSGRT00000005842.1">
    <property type="protein sequence ID" value="ENSSGRP00000005391.1"/>
    <property type="gene ID" value="ENSSGRG00000003494.1"/>
</dbReference>
<feature type="DNA-binding region" description="Homeobox" evidence="1">
    <location>
        <begin position="71"/>
        <end position="85"/>
    </location>
</feature>
<dbReference type="CDD" id="cd00086">
    <property type="entry name" value="homeodomain"/>
    <property type="match status" value="1"/>
</dbReference>
<dbReference type="GO" id="GO:0005634">
    <property type="term" value="C:nucleus"/>
    <property type="evidence" value="ECO:0007669"/>
    <property type="project" value="UniProtKB-SubCell"/>
</dbReference>
<comment type="subcellular location">
    <subcellularLocation>
        <location evidence="1">Nucleus</location>
    </subcellularLocation>
</comment>
<dbReference type="SUPFAM" id="SSF46689">
    <property type="entry name" value="Homeodomain-like"/>
    <property type="match status" value="1"/>
</dbReference>
<dbReference type="InterPro" id="IPR001356">
    <property type="entry name" value="HD"/>
</dbReference>
<reference evidence="4" key="1">
    <citation type="submission" date="2025-08" db="UniProtKB">
        <authorList>
            <consortium name="Ensembl"/>
        </authorList>
    </citation>
    <scope>IDENTIFICATION</scope>
</reference>
<name>A0A672K860_SINGR</name>
<dbReference type="GO" id="GO:0003677">
    <property type="term" value="F:DNA binding"/>
    <property type="evidence" value="ECO:0007669"/>
    <property type="project" value="UniProtKB-UniRule"/>
</dbReference>
<evidence type="ECO:0000259" key="3">
    <source>
        <dbReference type="PROSITE" id="PS50071"/>
    </source>
</evidence>
<sequence length="109" mass="12594">MVHVPMFPQGERDAQGSQTCVPQSLAVKNNVTNLLICWLQNYFKSLKRVCVYSQNHFQTVLMHHCFYPQVKVWFQNRRMKWKRVKGGQPASPHDLEADEMDSAASPSSE</sequence>
<dbReference type="Gene3D" id="1.10.10.60">
    <property type="entry name" value="Homeodomain-like"/>
    <property type="match status" value="1"/>
</dbReference>
<dbReference type="Proteomes" id="UP000472262">
    <property type="component" value="Unassembled WGS sequence"/>
</dbReference>
<evidence type="ECO:0000313" key="4">
    <source>
        <dbReference type="Ensembl" id="ENSSGRP00000005391.1"/>
    </source>
</evidence>
<dbReference type="AlphaFoldDB" id="A0A672K860"/>
<keyword evidence="1" id="KW-0539">Nucleus</keyword>
<dbReference type="InParanoid" id="A0A672K860"/>